<evidence type="ECO:0000256" key="2">
    <source>
        <dbReference type="ARBA" id="ARBA00022679"/>
    </source>
</evidence>
<dbReference type="PANTHER" id="PTHR12203:SF35">
    <property type="entry name" value="PROTEIN O-GLUCOSYLTRANSFERASE 1"/>
    <property type="match status" value="1"/>
</dbReference>
<gene>
    <name evidence="5" type="ORF">PSALAMII_LOCUS7413</name>
</gene>
<evidence type="ECO:0000313" key="6">
    <source>
        <dbReference type="Proteomes" id="UP001152592"/>
    </source>
</evidence>
<keyword evidence="3" id="KW-1133">Transmembrane helix</keyword>
<evidence type="ECO:0000256" key="3">
    <source>
        <dbReference type="SAM" id="Phobius"/>
    </source>
</evidence>
<sequence>MRSPSLEKGRYQPFYGTHKPRGFYSRAKRPWILTLSTAVVLTIIMLYMYRSPVEPNSPPATYDRTSSDHPVLQLARNAQSSFNATLGRQSKTLKQAVLEYKRRYKMPPPPGFDHWYNFAKERNTVLIDEFDVIYHALLPFWGLKPSVLRARAREDLGNSDNGFMSISIRKGRAFCASSTQLYQRVGTVSILEPFVKWLPDMDLPFNEHDEPRVVVAHEELSQRVSLGRGAHDRLSRVSSPSDNYTVSYPFLDEPPPVPETRYKSLHFQNNWAFSTLSCPPDSPARDLDGNAVDDAASYAIEPLGFIYNQTAFSDVCQSPSLQHRLGIFESPHTLKLTNELSPVFSTSMPSSFQDIPVPSTWYHEKMASFDKETDFRWTDKAHQLYWRGGNTGGHTDEDTWRNTLRQRVIGNLTHPSSAQYVLQPMDNSTPRQRTTNSSASGWDIRAIQPGEYDKHFNLRFTTISHCEHNCDSQTQFFGGEAEVEEPSKAWKYRYLLDMDGWAYSGRFYSFMNSKSLPLKVSLFREWHQDILIPWVHYVPINKDADEVVELIRYFEHDPTGSLIAENIATGGKDWAERALRNEDMEVYMFRLLLEYARLQDDERDMLAYRNY</sequence>
<comment type="caution">
    <text evidence="5">The sequence shown here is derived from an EMBL/GenBank/DDBJ whole genome shotgun (WGS) entry which is preliminary data.</text>
</comment>
<feature type="domain" description="Glycosyl transferase CAP10" evidence="4">
    <location>
        <begin position="299"/>
        <end position="602"/>
    </location>
</feature>
<keyword evidence="2" id="KW-0808">Transferase</keyword>
<evidence type="ECO:0000259" key="4">
    <source>
        <dbReference type="SMART" id="SM00672"/>
    </source>
</evidence>
<dbReference type="AlphaFoldDB" id="A0A9W4JGL5"/>
<reference evidence="5" key="1">
    <citation type="submission" date="2021-07" db="EMBL/GenBank/DDBJ databases">
        <authorList>
            <person name="Branca A.L. A."/>
        </authorList>
    </citation>
    <scope>NUCLEOTIDE SEQUENCE</scope>
</reference>
<dbReference type="EMBL" id="CAJVPD010000250">
    <property type="protein sequence ID" value="CAG8398419.1"/>
    <property type="molecule type" value="Genomic_DNA"/>
</dbReference>
<evidence type="ECO:0000313" key="5">
    <source>
        <dbReference type="EMBL" id="CAG8398419.1"/>
    </source>
</evidence>
<dbReference type="GO" id="GO:0016740">
    <property type="term" value="F:transferase activity"/>
    <property type="evidence" value="ECO:0007669"/>
    <property type="project" value="UniProtKB-KW"/>
</dbReference>
<dbReference type="OrthoDB" id="413079at2759"/>
<dbReference type="PANTHER" id="PTHR12203">
    <property type="entry name" value="KDEL LYS-ASP-GLU-LEU CONTAINING - RELATED"/>
    <property type="match status" value="1"/>
</dbReference>
<protein>
    <recommendedName>
        <fullName evidence="4">Glycosyl transferase CAP10 domain-containing protein</fullName>
    </recommendedName>
</protein>
<proteinExistence type="inferred from homology"/>
<dbReference type="SMART" id="SM00672">
    <property type="entry name" value="CAP10"/>
    <property type="match status" value="1"/>
</dbReference>
<keyword evidence="3" id="KW-0472">Membrane</keyword>
<name>A0A9W4JGL5_9EURO</name>
<dbReference type="InterPro" id="IPR051091">
    <property type="entry name" value="O-Glucosyltr/Glycosyltrsf_90"/>
</dbReference>
<dbReference type="Proteomes" id="UP001152592">
    <property type="component" value="Unassembled WGS sequence"/>
</dbReference>
<dbReference type="InterPro" id="IPR006598">
    <property type="entry name" value="CAP10"/>
</dbReference>
<dbReference type="Pfam" id="PF05686">
    <property type="entry name" value="Glyco_transf_90"/>
    <property type="match status" value="1"/>
</dbReference>
<feature type="transmembrane region" description="Helical" evidence="3">
    <location>
        <begin position="31"/>
        <end position="49"/>
    </location>
</feature>
<accession>A0A9W4JGL5</accession>
<keyword evidence="3" id="KW-0812">Transmembrane</keyword>
<evidence type="ECO:0000256" key="1">
    <source>
        <dbReference type="ARBA" id="ARBA00010118"/>
    </source>
</evidence>
<comment type="similarity">
    <text evidence="1">Belongs to the glycosyltransferase 90 family.</text>
</comment>
<organism evidence="5 6">
    <name type="scientific">Penicillium salamii</name>
    <dbReference type="NCBI Taxonomy" id="1612424"/>
    <lineage>
        <taxon>Eukaryota</taxon>
        <taxon>Fungi</taxon>
        <taxon>Dikarya</taxon>
        <taxon>Ascomycota</taxon>
        <taxon>Pezizomycotina</taxon>
        <taxon>Eurotiomycetes</taxon>
        <taxon>Eurotiomycetidae</taxon>
        <taxon>Eurotiales</taxon>
        <taxon>Aspergillaceae</taxon>
        <taxon>Penicillium</taxon>
    </lineage>
</organism>